<keyword evidence="3" id="KW-1185">Reference proteome</keyword>
<name>M2LNG3_BAUPA</name>
<dbReference type="GeneID" id="19107753"/>
<evidence type="ECO:0000256" key="1">
    <source>
        <dbReference type="SAM" id="MobiDB-lite"/>
    </source>
</evidence>
<feature type="region of interest" description="Disordered" evidence="1">
    <location>
        <begin position="1"/>
        <end position="42"/>
    </location>
</feature>
<sequence>MSGTRLSIENAVSTRSSRFANRNRRKREARVPSSGSSRKSPCEKDLACILRNDESPEVSMSRRPWLYEVLEAV</sequence>
<protein>
    <submittedName>
        <fullName evidence="2">Uncharacterized protein</fullName>
    </submittedName>
</protein>
<feature type="compositionally biased region" description="Polar residues" evidence="1">
    <location>
        <begin position="1"/>
        <end position="20"/>
    </location>
</feature>
<dbReference type="AlphaFoldDB" id="M2LNG3"/>
<dbReference type="EMBL" id="KB445556">
    <property type="protein sequence ID" value="EMC95892.1"/>
    <property type="molecule type" value="Genomic_DNA"/>
</dbReference>
<proteinExistence type="predicted"/>
<evidence type="ECO:0000313" key="3">
    <source>
        <dbReference type="Proteomes" id="UP000011761"/>
    </source>
</evidence>
<dbReference type="Proteomes" id="UP000011761">
    <property type="component" value="Unassembled WGS sequence"/>
</dbReference>
<organism evidence="2 3">
    <name type="scientific">Baudoinia panamericana (strain UAMH 10762)</name>
    <name type="common">Angels' share fungus</name>
    <name type="synonym">Baudoinia compniacensis (strain UAMH 10762)</name>
    <dbReference type="NCBI Taxonomy" id="717646"/>
    <lineage>
        <taxon>Eukaryota</taxon>
        <taxon>Fungi</taxon>
        <taxon>Dikarya</taxon>
        <taxon>Ascomycota</taxon>
        <taxon>Pezizomycotina</taxon>
        <taxon>Dothideomycetes</taxon>
        <taxon>Dothideomycetidae</taxon>
        <taxon>Mycosphaerellales</taxon>
        <taxon>Teratosphaeriaceae</taxon>
        <taxon>Baudoinia</taxon>
    </lineage>
</organism>
<dbReference type="KEGG" id="bcom:BAUCODRAFT_123182"/>
<reference evidence="2 3" key="1">
    <citation type="journal article" date="2012" name="PLoS Pathog.">
        <title>Diverse lifestyles and strategies of plant pathogenesis encoded in the genomes of eighteen Dothideomycetes fungi.</title>
        <authorList>
            <person name="Ohm R.A."/>
            <person name="Feau N."/>
            <person name="Henrissat B."/>
            <person name="Schoch C.L."/>
            <person name="Horwitz B.A."/>
            <person name="Barry K.W."/>
            <person name="Condon B.J."/>
            <person name="Copeland A.C."/>
            <person name="Dhillon B."/>
            <person name="Glaser F."/>
            <person name="Hesse C.N."/>
            <person name="Kosti I."/>
            <person name="LaButti K."/>
            <person name="Lindquist E.A."/>
            <person name="Lucas S."/>
            <person name="Salamov A.A."/>
            <person name="Bradshaw R.E."/>
            <person name="Ciuffetti L."/>
            <person name="Hamelin R.C."/>
            <person name="Kema G.H.J."/>
            <person name="Lawrence C."/>
            <person name="Scott J.A."/>
            <person name="Spatafora J.W."/>
            <person name="Turgeon B.G."/>
            <person name="de Wit P.J.G.M."/>
            <person name="Zhong S."/>
            <person name="Goodwin S.B."/>
            <person name="Grigoriev I.V."/>
        </authorList>
    </citation>
    <scope>NUCLEOTIDE SEQUENCE [LARGE SCALE GENOMIC DNA]</scope>
    <source>
        <strain evidence="2 3">UAMH 10762</strain>
    </source>
</reference>
<gene>
    <name evidence="2" type="ORF">BAUCODRAFT_123182</name>
</gene>
<accession>M2LNG3</accession>
<dbReference type="HOGENOM" id="CLU_2704450_0_0_1"/>
<evidence type="ECO:0000313" key="2">
    <source>
        <dbReference type="EMBL" id="EMC95892.1"/>
    </source>
</evidence>
<dbReference type="RefSeq" id="XP_007677215.1">
    <property type="nucleotide sequence ID" value="XM_007679025.1"/>
</dbReference>